<protein>
    <submittedName>
        <fullName evidence="1">ORF3</fullName>
    </submittedName>
</protein>
<dbReference type="EMBL" id="MF352016">
    <property type="protein sequence ID" value="AWA45284.1"/>
    <property type="molecule type" value="Genomic_DNA"/>
</dbReference>
<dbReference type="InterPro" id="IPR009588">
    <property type="entry name" value="FIV_Orf3"/>
</dbReference>
<organism evidence="1">
    <name type="scientific">Feline immunodeficiency virus</name>
    <dbReference type="NCBI Taxonomy" id="11673"/>
    <lineage>
        <taxon>Viruses</taxon>
        <taxon>Riboviria</taxon>
        <taxon>Pararnavirae</taxon>
        <taxon>Artverviricota</taxon>
        <taxon>Revtraviricetes</taxon>
        <taxon>Ortervirales</taxon>
        <taxon>Retroviridae</taxon>
        <taxon>Orthoretrovirinae</taxon>
        <taxon>Lentivirus</taxon>
        <taxon>Lentivirus felimdef</taxon>
    </lineage>
</organism>
<dbReference type="Pfam" id="PF06712">
    <property type="entry name" value="DUF1199"/>
    <property type="match status" value="1"/>
</dbReference>
<sequence length="68" mass="7541">MLHRNSGFVPASIYRNNNIYKSNQCSGSMETSTISSPSRRIRNNFLGLLGTRRTCLSGLSWGNDTSKS</sequence>
<accession>A0A2S0RQB9</accession>
<evidence type="ECO:0000313" key="1">
    <source>
        <dbReference type="EMBL" id="AWA45284.1"/>
    </source>
</evidence>
<reference evidence="1" key="1">
    <citation type="submission" date="2017-06" db="EMBL/GenBank/DDBJ databases">
        <authorList>
            <person name="Kim H.J."/>
            <person name="Triplett B.A."/>
        </authorList>
    </citation>
    <scope>NUCLEOTIDE SEQUENCE</scope>
    <source>
        <strain evidence="1">CHN17</strain>
    </source>
</reference>
<name>A0A2S0RQB9_9RETR</name>
<proteinExistence type="predicted"/>